<protein>
    <submittedName>
        <fullName evidence="1">Uncharacterized protein</fullName>
    </submittedName>
</protein>
<gene>
    <name evidence="1" type="ORF">METZ01_LOCUS96818</name>
</gene>
<organism evidence="1">
    <name type="scientific">marine metagenome</name>
    <dbReference type="NCBI Taxonomy" id="408172"/>
    <lineage>
        <taxon>unclassified sequences</taxon>
        <taxon>metagenomes</taxon>
        <taxon>ecological metagenomes</taxon>
    </lineage>
</organism>
<dbReference type="AlphaFoldDB" id="A0A381VUL9"/>
<sequence>MPSEVEFSGRWKDNNWAEEYINSKNADGVIFARIGNGWYEYSEWLSFLFRKYSDIKEVVVQNTYWNRFRVTSINPPDYEHMIPLDALYRHETTKGKIDCWTKYIEVKDTDDPKYKVIDLPHQIRSKDYVNTVNVDVSHHPRFKWNGPDLRQISYIEGKTWLEIMSLKSQREWLKEIYILQTLCKENNAELKLFGFNKWTWIPSKITEYFNFDTIQVATDSVQDWFSQKKRIDIQKHTVDDEHYSKEIHRMIALEYLPSQFGNNNL</sequence>
<proteinExistence type="predicted"/>
<evidence type="ECO:0000313" key="1">
    <source>
        <dbReference type="EMBL" id="SVA43964.1"/>
    </source>
</evidence>
<reference evidence="1" key="1">
    <citation type="submission" date="2018-05" db="EMBL/GenBank/DDBJ databases">
        <authorList>
            <person name="Lanie J.A."/>
            <person name="Ng W.-L."/>
            <person name="Kazmierczak K.M."/>
            <person name="Andrzejewski T.M."/>
            <person name="Davidsen T.M."/>
            <person name="Wayne K.J."/>
            <person name="Tettelin H."/>
            <person name="Glass J.I."/>
            <person name="Rusch D."/>
            <person name="Podicherti R."/>
            <person name="Tsui H.-C.T."/>
            <person name="Winkler M.E."/>
        </authorList>
    </citation>
    <scope>NUCLEOTIDE SEQUENCE</scope>
</reference>
<name>A0A381VUL9_9ZZZZ</name>
<accession>A0A381VUL9</accession>
<dbReference type="EMBL" id="UINC01009826">
    <property type="protein sequence ID" value="SVA43964.1"/>
    <property type="molecule type" value="Genomic_DNA"/>
</dbReference>